<evidence type="ECO:0000256" key="7">
    <source>
        <dbReference type="ARBA" id="ARBA00022989"/>
    </source>
</evidence>
<comment type="function">
    <text evidence="9">TRAP proteins are part of a complex whose function is to bind calcium to the ER membrane and thereby regulate the retention of ER resident proteins. May be involved in the recycling of the translocation apparatus after completion of the translocation process or may function as a membrane-bound chaperone facilitating folding of translocated proteins.</text>
</comment>
<evidence type="ECO:0000256" key="9">
    <source>
        <dbReference type="ARBA" id="ARBA00025620"/>
    </source>
</evidence>
<dbReference type="PANTHER" id="PTHR12924:SF0">
    <property type="entry name" value="TRANSLOCON-ASSOCIATED PROTEIN SUBUNIT ALPHA"/>
    <property type="match status" value="1"/>
</dbReference>
<feature type="region of interest" description="Disordered" evidence="12">
    <location>
        <begin position="257"/>
        <end position="295"/>
    </location>
</feature>
<evidence type="ECO:0000256" key="1">
    <source>
        <dbReference type="ARBA" id="ARBA00004115"/>
    </source>
</evidence>
<sequence>MKNIFLVVLLVLPAILFTVDSGNKIFTLAAEDEIEDEVVDVEGEDAAVVGDDAEQEDQGDSTASPDADTYLLFTQPTYSPGNQMELPAGHPVDFLVGFLNKGTEDFVVETVEASFRYPMDFNYFIQNFSAIAYNREVKPRSEATVLYTFIPSEHFGGRPFGLNIALSYRDASGQQFSESVFNETVQIFEVDEGLDGETFFLYVFLAGIVVLLLVVGQQFLAGSVGKRKRGNVQRKTIETGTNSNDVDYDWLPEETLRSLQKSPNSKLSPKKGSSKHHNQQSPKQRKAKRAAGSDD</sequence>
<dbReference type="InterPro" id="IPR005595">
    <property type="entry name" value="TRAP_alpha"/>
</dbReference>
<keyword evidence="8 13" id="KW-0472">Membrane</keyword>
<evidence type="ECO:0000256" key="13">
    <source>
        <dbReference type="SAM" id="Phobius"/>
    </source>
</evidence>
<evidence type="ECO:0000256" key="10">
    <source>
        <dbReference type="ARBA" id="ARBA00025854"/>
    </source>
</evidence>
<keyword evidence="4 13" id="KW-0812">Transmembrane</keyword>
<organism evidence="15">
    <name type="scientific">Phlebotomus kandelakii</name>
    <dbReference type="NCBI Taxonomy" id="1109342"/>
    <lineage>
        <taxon>Eukaryota</taxon>
        <taxon>Metazoa</taxon>
        <taxon>Ecdysozoa</taxon>
        <taxon>Arthropoda</taxon>
        <taxon>Hexapoda</taxon>
        <taxon>Insecta</taxon>
        <taxon>Pterygota</taxon>
        <taxon>Neoptera</taxon>
        <taxon>Endopterygota</taxon>
        <taxon>Diptera</taxon>
        <taxon>Nematocera</taxon>
        <taxon>Psychodoidea</taxon>
        <taxon>Psychodidae</taxon>
        <taxon>Phlebotomus</taxon>
        <taxon>Larroussius</taxon>
    </lineage>
</organism>
<feature type="chain" id="PRO_5025500035" description="Translocon-associated protein subunit alpha" evidence="14">
    <location>
        <begin position="22"/>
        <end position="295"/>
    </location>
</feature>
<evidence type="ECO:0000256" key="8">
    <source>
        <dbReference type="ARBA" id="ARBA00023136"/>
    </source>
</evidence>
<feature type="signal peptide" evidence="14">
    <location>
        <begin position="1"/>
        <end position="21"/>
    </location>
</feature>
<dbReference type="PANTHER" id="PTHR12924">
    <property type="entry name" value="TRANSLOCON-ASSOCIATED PROTEIN, ALPHA SUBUNIT"/>
    <property type="match status" value="1"/>
</dbReference>
<keyword evidence="5 14" id="KW-0732">Signal</keyword>
<accession>A0A6B2EL64</accession>
<evidence type="ECO:0000256" key="14">
    <source>
        <dbReference type="SAM" id="SignalP"/>
    </source>
</evidence>
<dbReference type="GO" id="GO:0005789">
    <property type="term" value="C:endoplasmic reticulum membrane"/>
    <property type="evidence" value="ECO:0007669"/>
    <property type="project" value="UniProtKB-SubCell"/>
</dbReference>
<comment type="similarity">
    <text evidence="2">Belongs to the TRAP-alpha family.</text>
</comment>
<evidence type="ECO:0000256" key="4">
    <source>
        <dbReference type="ARBA" id="ARBA00022692"/>
    </source>
</evidence>
<evidence type="ECO:0000256" key="2">
    <source>
        <dbReference type="ARBA" id="ARBA00006776"/>
    </source>
</evidence>
<dbReference type="Pfam" id="PF03896">
    <property type="entry name" value="TRAP_alpha"/>
    <property type="match status" value="1"/>
</dbReference>
<evidence type="ECO:0000256" key="6">
    <source>
        <dbReference type="ARBA" id="ARBA00022824"/>
    </source>
</evidence>
<evidence type="ECO:0000256" key="12">
    <source>
        <dbReference type="SAM" id="MobiDB-lite"/>
    </source>
</evidence>
<evidence type="ECO:0000313" key="15">
    <source>
        <dbReference type="EMBL" id="NBJ62708.1"/>
    </source>
</evidence>
<feature type="compositionally biased region" description="Polar residues" evidence="12">
    <location>
        <begin position="257"/>
        <end position="267"/>
    </location>
</feature>
<evidence type="ECO:0000256" key="3">
    <source>
        <dbReference type="ARBA" id="ARBA00020280"/>
    </source>
</evidence>
<proteinExistence type="inferred from homology"/>
<keyword evidence="6" id="KW-0256">Endoplasmic reticulum</keyword>
<comment type="subunit">
    <text evidence="10">Heterotetramer of TRAP-alpha, TRAP-beta, TRAP-delta and TRAP-gamma. Interacts with palmitoylated calnexin (CALX), the interaction is required for efficient folding of glycosylated proteins.</text>
</comment>
<keyword evidence="7 13" id="KW-1133">Transmembrane helix</keyword>
<evidence type="ECO:0000256" key="11">
    <source>
        <dbReference type="ARBA" id="ARBA00031071"/>
    </source>
</evidence>
<dbReference type="EMBL" id="GIFK01005005">
    <property type="protein sequence ID" value="NBJ62708.1"/>
    <property type="molecule type" value="Transcribed_RNA"/>
</dbReference>
<reference evidence="15" key="1">
    <citation type="submission" date="2019-10" db="EMBL/GenBank/DDBJ databases">
        <title>Short sand fly seasons in Tbilisi, Georgia, hinder development of host immunity to saliva of the visceral leishmaniasis vector Phlebotomus kandelakii.</title>
        <authorList>
            <person name="Oliveira F."/>
            <person name="Giorgobiani E."/>
            <person name="Guimaraes-Costa A.B."/>
            <person name="Abdeladhim M."/>
            <person name="Oristian J."/>
            <person name="Tskhvaradze L."/>
            <person name="Tsertsvadze N."/>
            <person name="Zakalashvili M."/>
            <person name="Valenzuela J.G."/>
            <person name="Kamhawi S."/>
        </authorList>
    </citation>
    <scope>NUCLEOTIDE SEQUENCE</scope>
    <source>
        <strain evidence="15">Wild-capture in Tbilisi</strain>
        <tissue evidence="15">Salivary glands</tissue>
    </source>
</reference>
<dbReference type="AlphaFoldDB" id="A0A6B2EL64"/>
<protein>
    <recommendedName>
        <fullName evidence="3">Translocon-associated protein subunit alpha</fullName>
    </recommendedName>
    <alternativeName>
        <fullName evidence="11">Signal sequence receptor subunit alpha</fullName>
    </alternativeName>
</protein>
<feature type="compositionally biased region" description="Basic residues" evidence="12">
    <location>
        <begin position="268"/>
        <end position="289"/>
    </location>
</feature>
<feature type="transmembrane region" description="Helical" evidence="13">
    <location>
        <begin position="199"/>
        <end position="220"/>
    </location>
</feature>
<name>A0A6B2EL64_9DIPT</name>
<evidence type="ECO:0000256" key="5">
    <source>
        <dbReference type="ARBA" id="ARBA00022729"/>
    </source>
</evidence>
<comment type="subcellular location">
    <subcellularLocation>
        <location evidence="1">Endoplasmic reticulum membrane</location>
        <topology evidence="1">Single-pass type I membrane protein</topology>
    </subcellularLocation>
</comment>